<dbReference type="Proteomes" id="UP000054270">
    <property type="component" value="Unassembled WGS sequence"/>
</dbReference>
<sequence>MLWLFEVRCARLRGLAMDPFFANKGIRYGGGAPTHSLLALRIPLLELSPAAQTLRRRRRRNLGRCRCSPRLLSARPAAASTPAPRIRPAVPRPCFPACAVLHQAPHQLPAAHVHLPARALSDRSPRPAFASGVLNLSARTRRHTSTHLPRWAPAARVRVVLRLADVVLSRGGGGAEVGVGVARKGWTGCRRRVFTRVGGAARRYPPLCLAISACARLRSDDTARAQPQPQIRRGAGAGHGEGGAAFIGWPQARAGPRGGCTEERDCHTWGASRRAHAYLILEPRSSRTTCAFRAAPPTPPAPRPAPRVRRSMSRDYYPPARQCTACVPMHIPVRSMTPASAVMGRRFCPWPAVSPAVFMPRRPVLSCSAPCARRVRVPSRHESMLGIDASAAGASMCVVANVFGIT</sequence>
<proteinExistence type="predicted"/>
<dbReference type="AlphaFoldDB" id="A0A0D2M5M8"/>
<dbReference type="EMBL" id="KN817588">
    <property type="protein sequence ID" value="KJA18498.1"/>
    <property type="molecule type" value="Genomic_DNA"/>
</dbReference>
<keyword evidence="2" id="KW-1185">Reference proteome</keyword>
<evidence type="ECO:0000313" key="1">
    <source>
        <dbReference type="EMBL" id="KJA18498.1"/>
    </source>
</evidence>
<name>A0A0D2M5M8_HYPSF</name>
<accession>A0A0D2M5M8</accession>
<gene>
    <name evidence="1" type="ORF">HYPSUDRAFT_218170</name>
</gene>
<evidence type="ECO:0000313" key="2">
    <source>
        <dbReference type="Proteomes" id="UP000054270"/>
    </source>
</evidence>
<reference evidence="2" key="1">
    <citation type="submission" date="2014-04" db="EMBL/GenBank/DDBJ databases">
        <title>Evolutionary Origins and Diversification of the Mycorrhizal Mutualists.</title>
        <authorList>
            <consortium name="DOE Joint Genome Institute"/>
            <consortium name="Mycorrhizal Genomics Consortium"/>
            <person name="Kohler A."/>
            <person name="Kuo A."/>
            <person name="Nagy L.G."/>
            <person name="Floudas D."/>
            <person name="Copeland A."/>
            <person name="Barry K.W."/>
            <person name="Cichocki N."/>
            <person name="Veneault-Fourrey C."/>
            <person name="LaButti K."/>
            <person name="Lindquist E.A."/>
            <person name="Lipzen A."/>
            <person name="Lundell T."/>
            <person name="Morin E."/>
            <person name="Murat C."/>
            <person name="Riley R."/>
            <person name="Ohm R."/>
            <person name="Sun H."/>
            <person name="Tunlid A."/>
            <person name="Henrissat B."/>
            <person name="Grigoriev I.V."/>
            <person name="Hibbett D.S."/>
            <person name="Martin F."/>
        </authorList>
    </citation>
    <scope>NUCLEOTIDE SEQUENCE [LARGE SCALE GENOMIC DNA]</scope>
    <source>
        <strain evidence="2">FD-334 SS-4</strain>
    </source>
</reference>
<organism evidence="1 2">
    <name type="scientific">Hypholoma sublateritium (strain FD-334 SS-4)</name>
    <dbReference type="NCBI Taxonomy" id="945553"/>
    <lineage>
        <taxon>Eukaryota</taxon>
        <taxon>Fungi</taxon>
        <taxon>Dikarya</taxon>
        <taxon>Basidiomycota</taxon>
        <taxon>Agaricomycotina</taxon>
        <taxon>Agaricomycetes</taxon>
        <taxon>Agaricomycetidae</taxon>
        <taxon>Agaricales</taxon>
        <taxon>Agaricineae</taxon>
        <taxon>Strophariaceae</taxon>
        <taxon>Hypholoma</taxon>
    </lineage>
</organism>
<protein>
    <submittedName>
        <fullName evidence="1">Uncharacterized protein</fullName>
    </submittedName>
</protein>